<dbReference type="InterPro" id="IPR009057">
    <property type="entry name" value="Homeodomain-like_sf"/>
</dbReference>
<dbReference type="PROSITE" id="PS50977">
    <property type="entry name" value="HTH_TETR_2"/>
    <property type="match status" value="1"/>
</dbReference>
<name>A0A1J5NV32_9ZZZZ</name>
<sequence length="238" mass="25644">MRLMGPPPFSPAAMLWVITSYGASGGVKRNVMGLNMSEMATRKAAYHHGDLREALIAAATAEVEEKGHEAVSLSALARRLGVSQAAPYRHFPDRDALLSAVATQAFRTAGAELREAVGSRPTLGQIAHAYLAFGLGHPRLYGLMYGSRLLQRSSVGGDLYTAADANFDLTLEAVDPTLPDLTRRRFALKFWTSLHGIVTLAEHGLIPPKIRQISVAELIDELVHDTELAIAAAARANH</sequence>
<organism evidence="5">
    <name type="scientific">mine drainage metagenome</name>
    <dbReference type="NCBI Taxonomy" id="410659"/>
    <lineage>
        <taxon>unclassified sequences</taxon>
        <taxon>metagenomes</taxon>
        <taxon>ecological metagenomes</taxon>
    </lineage>
</organism>
<dbReference type="PRINTS" id="PR00455">
    <property type="entry name" value="HTHTETR"/>
</dbReference>
<dbReference type="GO" id="GO:0003700">
    <property type="term" value="F:DNA-binding transcription factor activity"/>
    <property type="evidence" value="ECO:0007669"/>
    <property type="project" value="TreeGrafter"/>
</dbReference>
<gene>
    <name evidence="5" type="primary">betI_12</name>
    <name evidence="5" type="ORF">GALL_553990</name>
</gene>
<dbReference type="GO" id="GO:0000976">
    <property type="term" value="F:transcription cis-regulatory region binding"/>
    <property type="evidence" value="ECO:0007669"/>
    <property type="project" value="TreeGrafter"/>
</dbReference>
<dbReference type="InterPro" id="IPR036271">
    <property type="entry name" value="Tet_transcr_reg_TetR-rel_C_sf"/>
</dbReference>
<proteinExistence type="predicted"/>
<evidence type="ECO:0000256" key="1">
    <source>
        <dbReference type="ARBA" id="ARBA00023015"/>
    </source>
</evidence>
<accession>A0A1J5NV32</accession>
<dbReference type="InterPro" id="IPR001647">
    <property type="entry name" value="HTH_TetR"/>
</dbReference>
<feature type="domain" description="HTH tetR-type" evidence="4">
    <location>
        <begin position="49"/>
        <end position="109"/>
    </location>
</feature>
<dbReference type="EMBL" id="MLJW01009338">
    <property type="protein sequence ID" value="OIQ63065.1"/>
    <property type="molecule type" value="Genomic_DNA"/>
</dbReference>
<dbReference type="Pfam" id="PF00440">
    <property type="entry name" value="TetR_N"/>
    <property type="match status" value="1"/>
</dbReference>
<reference evidence="5" key="1">
    <citation type="submission" date="2016-10" db="EMBL/GenBank/DDBJ databases">
        <title>Sequence of Gallionella enrichment culture.</title>
        <authorList>
            <person name="Poehlein A."/>
            <person name="Muehling M."/>
            <person name="Daniel R."/>
        </authorList>
    </citation>
    <scope>NUCLEOTIDE SEQUENCE</scope>
</reference>
<protein>
    <submittedName>
        <fullName evidence="5">HTH-type transcriptional regulator BetI</fullName>
    </submittedName>
</protein>
<dbReference type="PANTHER" id="PTHR30055:SF220">
    <property type="entry name" value="TETR-FAMILY REGULATORY PROTEIN"/>
    <property type="match status" value="1"/>
</dbReference>
<evidence type="ECO:0000256" key="2">
    <source>
        <dbReference type="ARBA" id="ARBA00023125"/>
    </source>
</evidence>
<evidence type="ECO:0000313" key="5">
    <source>
        <dbReference type="EMBL" id="OIQ63065.1"/>
    </source>
</evidence>
<dbReference type="PANTHER" id="PTHR30055">
    <property type="entry name" value="HTH-TYPE TRANSCRIPTIONAL REGULATOR RUTR"/>
    <property type="match status" value="1"/>
</dbReference>
<dbReference type="Gene3D" id="1.10.357.10">
    <property type="entry name" value="Tetracycline Repressor, domain 2"/>
    <property type="match status" value="1"/>
</dbReference>
<dbReference type="AlphaFoldDB" id="A0A1J5NV32"/>
<evidence type="ECO:0000259" key="4">
    <source>
        <dbReference type="PROSITE" id="PS50977"/>
    </source>
</evidence>
<keyword evidence="3" id="KW-0804">Transcription</keyword>
<keyword evidence="2" id="KW-0238">DNA-binding</keyword>
<dbReference type="SUPFAM" id="SSF48498">
    <property type="entry name" value="Tetracyclin repressor-like, C-terminal domain"/>
    <property type="match status" value="1"/>
</dbReference>
<keyword evidence="1" id="KW-0805">Transcription regulation</keyword>
<dbReference type="SUPFAM" id="SSF46689">
    <property type="entry name" value="Homeodomain-like"/>
    <property type="match status" value="1"/>
</dbReference>
<dbReference type="Pfam" id="PF13305">
    <property type="entry name" value="TetR_C_33"/>
    <property type="match status" value="1"/>
</dbReference>
<dbReference type="InterPro" id="IPR050109">
    <property type="entry name" value="HTH-type_TetR-like_transc_reg"/>
</dbReference>
<evidence type="ECO:0000256" key="3">
    <source>
        <dbReference type="ARBA" id="ARBA00023163"/>
    </source>
</evidence>
<dbReference type="InterPro" id="IPR025996">
    <property type="entry name" value="MT1864/Rv1816-like_C"/>
</dbReference>
<comment type="caution">
    <text evidence="5">The sequence shown here is derived from an EMBL/GenBank/DDBJ whole genome shotgun (WGS) entry which is preliminary data.</text>
</comment>